<dbReference type="InterPro" id="IPR000719">
    <property type="entry name" value="Prot_kinase_dom"/>
</dbReference>
<dbReference type="InterPro" id="IPR011009">
    <property type="entry name" value="Kinase-like_dom_sf"/>
</dbReference>
<evidence type="ECO:0000313" key="4">
    <source>
        <dbReference type="Proteomes" id="UP001238540"/>
    </source>
</evidence>
<keyword evidence="4" id="KW-1185">Reference proteome</keyword>
<feature type="chain" id="PRO_5045959062" evidence="1">
    <location>
        <begin position="24"/>
        <end position="1092"/>
    </location>
</feature>
<dbReference type="CDD" id="cd00180">
    <property type="entry name" value="PKc"/>
    <property type="match status" value="1"/>
</dbReference>
<gene>
    <name evidence="3" type="ORF">QWZ16_06375</name>
</gene>
<evidence type="ECO:0000256" key="1">
    <source>
        <dbReference type="SAM" id="SignalP"/>
    </source>
</evidence>
<feature type="domain" description="Protein kinase" evidence="2">
    <location>
        <begin position="811"/>
        <end position="1092"/>
    </location>
</feature>
<dbReference type="SUPFAM" id="SSF50044">
    <property type="entry name" value="SH3-domain"/>
    <property type="match status" value="1"/>
</dbReference>
<keyword evidence="3" id="KW-0418">Kinase</keyword>
<dbReference type="EMBL" id="JAUFQC010000001">
    <property type="protein sequence ID" value="MDN3609346.1"/>
    <property type="molecule type" value="Genomic_DNA"/>
</dbReference>
<dbReference type="GO" id="GO:0016301">
    <property type="term" value="F:kinase activity"/>
    <property type="evidence" value="ECO:0007669"/>
    <property type="project" value="UniProtKB-KW"/>
</dbReference>
<accession>A0ABT8BR00</accession>
<protein>
    <submittedName>
        <fullName evidence="3">Protein kinase</fullName>
    </submittedName>
</protein>
<dbReference type="PANTHER" id="PTHR24361">
    <property type="entry name" value="MITOGEN-ACTIVATED KINASE KINASE KINASE"/>
    <property type="match status" value="1"/>
</dbReference>
<dbReference type="InterPro" id="IPR053235">
    <property type="entry name" value="Ser_Thr_kinase"/>
</dbReference>
<dbReference type="Gene3D" id="2.30.30.40">
    <property type="entry name" value="SH3 Domains"/>
    <property type="match status" value="1"/>
</dbReference>
<dbReference type="SUPFAM" id="SSF56112">
    <property type="entry name" value="Protein kinase-like (PK-like)"/>
    <property type="match status" value="1"/>
</dbReference>
<evidence type="ECO:0000313" key="3">
    <source>
        <dbReference type="EMBL" id="MDN3609346.1"/>
    </source>
</evidence>
<reference evidence="4" key="1">
    <citation type="journal article" date="2019" name="Int. J. Syst. Evol. Microbiol.">
        <title>The Global Catalogue of Microorganisms (GCM) 10K type strain sequencing project: providing services to taxonomists for standard genome sequencing and annotation.</title>
        <authorList>
            <consortium name="The Broad Institute Genomics Platform"/>
            <consortium name="The Broad Institute Genome Sequencing Center for Infectious Disease"/>
            <person name="Wu L."/>
            <person name="Ma J."/>
        </authorList>
    </citation>
    <scope>NUCLEOTIDE SEQUENCE [LARGE SCALE GENOMIC DNA]</scope>
    <source>
        <strain evidence="4">CECT 7398</strain>
    </source>
</reference>
<keyword evidence="1" id="KW-0732">Signal</keyword>
<organism evidence="3 4">
    <name type="scientific">Vibrio ostreicida</name>
    <dbReference type="NCBI Taxonomy" id="526588"/>
    <lineage>
        <taxon>Bacteria</taxon>
        <taxon>Pseudomonadati</taxon>
        <taxon>Pseudomonadota</taxon>
        <taxon>Gammaproteobacteria</taxon>
        <taxon>Vibrionales</taxon>
        <taxon>Vibrionaceae</taxon>
        <taxon>Vibrio</taxon>
    </lineage>
</organism>
<dbReference type="InterPro" id="IPR036028">
    <property type="entry name" value="SH3-like_dom_sf"/>
</dbReference>
<dbReference type="Pfam" id="PF00069">
    <property type="entry name" value="Pkinase"/>
    <property type="match status" value="1"/>
</dbReference>
<dbReference type="PROSITE" id="PS50011">
    <property type="entry name" value="PROTEIN_KINASE_DOM"/>
    <property type="match status" value="1"/>
</dbReference>
<dbReference type="RefSeq" id="WP_170882384.1">
    <property type="nucleotide sequence ID" value="NZ_JABEYA020000002.1"/>
</dbReference>
<dbReference type="Proteomes" id="UP001238540">
    <property type="component" value="Unassembled WGS sequence"/>
</dbReference>
<keyword evidence="3" id="KW-0808">Transferase</keyword>
<proteinExistence type="predicted"/>
<dbReference type="Gene3D" id="1.10.510.10">
    <property type="entry name" value="Transferase(Phosphotransferase) domain 1"/>
    <property type="match status" value="1"/>
</dbReference>
<dbReference type="SMART" id="SM00220">
    <property type="entry name" value="S_TKc"/>
    <property type="match status" value="1"/>
</dbReference>
<dbReference type="Gene3D" id="3.30.200.20">
    <property type="entry name" value="Phosphorylase Kinase, domain 1"/>
    <property type="match status" value="1"/>
</dbReference>
<name>A0ABT8BR00_9VIBR</name>
<evidence type="ECO:0000259" key="2">
    <source>
        <dbReference type="PROSITE" id="PS50011"/>
    </source>
</evidence>
<feature type="signal peptide" evidence="1">
    <location>
        <begin position="1"/>
        <end position="23"/>
    </location>
</feature>
<comment type="caution">
    <text evidence="3">The sequence shown here is derived from an EMBL/GenBank/DDBJ whole genome shotgun (WGS) entry which is preliminary data.</text>
</comment>
<sequence>MSRISLGVLCALGCLGAANAANAADHQLNEQLELREALEISQALEVSKQHSLKEQKQRDAKAQELAKAIELSQALELSKQQALKEQQLRENETRELAKAIELSQALELSKQQALKEQQLRENETRELAKALELSQALELSKQQALKEQQLRDREARELAKAIELSKRQTEDVAPSLRSNSNDNFSDDLHQQKQLEIDTAKILDSLKGLGMPLVDDYQPHISEVEVIEDVPEPVDLHAAMGAPVQIGETDLNQPFTLITSTKKVDGIAPQEKSAIDVMAAKQEEKQIEANLAKALESLKGLGMPLAEDSPQKYISEVSVVEDVPEPVDLYAAMGAPVQIGEADLNKPFTPITSTKKVDGIGAKENAALDVMMAKQEEKQLEIDTAKILESLKGLGMPLVDDYQPHVSEVEVIEDLQEPVDLHAAMGAPVHVDEADLDTAFGPLITTEKVNTIEPQEESAIDSLVEQSKQASLANEDSTEFDLDLSKVLEGLKGLGMPLDEAHQPHIVETEVNVDVTEPVDINSLFAGPVGLSEDSLNLDHVYYKDGLASIDSSLDLLSQPVEEQPQSALLDSLYSVKANVARGADAGQDILAMQVGDEFEVIQDKHMPWLWAVNRETGKAGWINFANAEYTQRSLDLFKRRDLAQLQAKQAREAALFTVKSIGYFDADAFEGTEEIERLTNTKVFSLEEGELFYITDYSEDWWEAIDAHGNTGIVASNLVEVVEKMTDLEHSALERHTSIVSPKHAHHSMDLTHVKPDLIKGTDLKSSKYKLSDEKDFYFRARLLSELHAQNAQIFGQSAGSLEGIYAGVDWQVGDKIQSGAFGAIYPITFTLPSSNVIHMALKVISNHKVDLGSINNELALLKKFNGHPRFVPYYGSYQTREGDYIIAMALMEGDIFDEKVPYTSKMFNHVVDALAELRKEGIFHGDIKAENVLHNNGQYYMADLGGSKQAYYGVEHPNVAYTLLTSAPEVEHIPSFELTRQNLAQENPYLLDPFAADVFSAGMTLILKKHDQFAAAVWKSITDERDTYASAQEMDRMYKMTLVRKFTALVQAEDASMDAEDTLLAQMVKPSPEERITVAELQRSLLKQRLM</sequence>